<dbReference type="InterPro" id="IPR027385">
    <property type="entry name" value="Beta-barrel_OMP"/>
</dbReference>
<accession>A0A918KL13</accession>
<sequence>MKVLLFTAASAMSLLAATSASADDSEGWYLRGNAGVGIHTDAEVQGDMTSTMHGNGIQSQVNPAASLGLGYDFGDNWRVELDADTLWTDFGSISQIPSSAAKLRTNTLMLNALYDFDGFGKWEPYVGAGLGLVQGKANLTAHDFPSAENILTRTPACLGARTLDQAESCDISDKDSGFGWQLMAGLGRQISDNLTWDTHYTYMNGPDLDVEGLRTNGVTGGSTPISAKMSDVGAHTVMTGLRYTFGNRTQSMPKIVAPTPAPAPVRRPDFTCWDGAMVQDASQCAAKPAPAVEVISCWDGSAVPVGTSCPAEPVVAETFTCWDGSVTYDLSTCAVEPAPVVQQTNLNVCGSSPVAIFDVPTNKAPKQMARLGTMPEFGDSHGLTPTQFYEKLDARYNATANDKAYLNYLFKSMGYSNGWADAQPYMFSEEVLPVGTRGILGLGEQHHYSYSILPTNDHDRQAFRIQSANGVVVHFMKTCGNYMYACE</sequence>
<keyword evidence="1 2" id="KW-0732">Signal</keyword>
<dbReference type="EMBL" id="BMYV01000002">
    <property type="protein sequence ID" value="GGX67488.1"/>
    <property type="molecule type" value="Genomic_DNA"/>
</dbReference>
<protein>
    <recommendedName>
        <fullName evidence="3">Outer membrane protein beta-barrel domain-containing protein</fullName>
    </recommendedName>
</protein>
<comment type="caution">
    <text evidence="4">The sequence shown here is derived from an EMBL/GenBank/DDBJ whole genome shotgun (WGS) entry which is preliminary data.</text>
</comment>
<feature type="chain" id="PRO_5037754999" description="Outer membrane protein beta-barrel domain-containing protein" evidence="2">
    <location>
        <begin position="23"/>
        <end position="487"/>
    </location>
</feature>
<dbReference type="Gene3D" id="2.40.160.20">
    <property type="match status" value="1"/>
</dbReference>
<dbReference type="AlphaFoldDB" id="A0A918KL13"/>
<proteinExistence type="predicted"/>
<gene>
    <name evidence="4" type="ORF">GCM10011309_16520</name>
</gene>
<evidence type="ECO:0000313" key="4">
    <source>
        <dbReference type="EMBL" id="GGX67488.1"/>
    </source>
</evidence>
<feature type="domain" description="Outer membrane protein beta-barrel" evidence="3">
    <location>
        <begin position="9"/>
        <end position="209"/>
    </location>
</feature>
<evidence type="ECO:0000313" key="5">
    <source>
        <dbReference type="Proteomes" id="UP000600865"/>
    </source>
</evidence>
<evidence type="ECO:0000256" key="1">
    <source>
        <dbReference type="ARBA" id="ARBA00022729"/>
    </source>
</evidence>
<evidence type="ECO:0000256" key="2">
    <source>
        <dbReference type="SAM" id="SignalP"/>
    </source>
</evidence>
<dbReference type="SUPFAM" id="SSF56925">
    <property type="entry name" value="OMPA-like"/>
    <property type="match status" value="1"/>
</dbReference>
<organism evidence="4 5">
    <name type="scientific">Litorimonas cladophorae</name>
    <dbReference type="NCBI Taxonomy" id="1220491"/>
    <lineage>
        <taxon>Bacteria</taxon>
        <taxon>Pseudomonadati</taxon>
        <taxon>Pseudomonadota</taxon>
        <taxon>Alphaproteobacteria</taxon>
        <taxon>Maricaulales</taxon>
        <taxon>Robiginitomaculaceae</taxon>
    </lineage>
</organism>
<dbReference type="InterPro" id="IPR011250">
    <property type="entry name" value="OMP/PagP_B-barrel"/>
</dbReference>
<keyword evidence="5" id="KW-1185">Reference proteome</keyword>
<reference evidence="4 5" key="1">
    <citation type="journal article" date="2014" name="Int. J. Syst. Evol. Microbiol.">
        <title>Complete genome sequence of Corynebacterium casei LMG S-19264T (=DSM 44701T), isolated from a smear-ripened cheese.</title>
        <authorList>
            <consortium name="US DOE Joint Genome Institute (JGI-PGF)"/>
            <person name="Walter F."/>
            <person name="Albersmeier A."/>
            <person name="Kalinowski J."/>
            <person name="Ruckert C."/>
        </authorList>
    </citation>
    <scope>NUCLEOTIDE SEQUENCE [LARGE SCALE GENOMIC DNA]</scope>
    <source>
        <strain evidence="4 5">KCTC 23968</strain>
    </source>
</reference>
<dbReference type="Proteomes" id="UP000600865">
    <property type="component" value="Unassembled WGS sequence"/>
</dbReference>
<name>A0A918KL13_9PROT</name>
<evidence type="ECO:0000259" key="3">
    <source>
        <dbReference type="Pfam" id="PF13505"/>
    </source>
</evidence>
<dbReference type="Pfam" id="PF13505">
    <property type="entry name" value="OMP_b-brl"/>
    <property type="match status" value="1"/>
</dbReference>
<feature type="signal peptide" evidence="2">
    <location>
        <begin position="1"/>
        <end position="22"/>
    </location>
</feature>
<dbReference type="RefSeq" id="WP_189584220.1">
    <property type="nucleotide sequence ID" value="NZ_BMYV01000002.1"/>
</dbReference>